<feature type="repeat" description="HEAT" evidence="3">
    <location>
        <begin position="2013"/>
        <end position="2050"/>
    </location>
</feature>
<evidence type="ECO:0000256" key="1">
    <source>
        <dbReference type="ARBA" id="ARBA00007366"/>
    </source>
</evidence>
<dbReference type="GO" id="GO:0034198">
    <property type="term" value="P:cellular response to amino acid starvation"/>
    <property type="evidence" value="ECO:0007669"/>
    <property type="project" value="TreeGrafter"/>
</dbReference>
<dbReference type="Pfam" id="PF24984">
    <property type="entry name" value="HEAT_EF3_GNC1"/>
    <property type="match status" value="1"/>
</dbReference>
<accession>A0A3M7PM26</accession>
<dbReference type="EMBL" id="REGN01009882">
    <property type="protein sequence ID" value="RNA00153.1"/>
    <property type="molecule type" value="Genomic_DNA"/>
</dbReference>
<dbReference type="Pfam" id="PF24993">
    <property type="entry name" value="GNC1_N"/>
    <property type="match status" value="1"/>
</dbReference>
<protein>
    <submittedName>
        <fullName evidence="5">Translational activator GCN1</fullName>
    </submittedName>
</protein>
<dbReference type="Proteomes" id="UP000276133">
    <property type="component" value="Unassembled WGS sequence"/>
</dbReference>
<dbReference type="PANTHER" id="PTHR23346:SF7">
    <property type="entry name" value="STALLED RIBOSOME SENSOR GCN1"/>
    <property type="match status" value="1"/>
</dbReference>
<feature type="repeat" description="HEAT" evidence="3">
    <location>
        <begin position="1546"/>
        <end position="1583"/>
    </location>
</feature>
<keyword evidence="6" id="KW-1185">Reference proteome</keyword>
<evidence type="ECO:0000313" key="6">
    <source>
        <dbReference type="Proteomes" id="UP000276133"/>
    </source>
</evidence>
<dbReference type="Pfam" id="PF25801">
    <property type="entry name" value="HEAT_GCN1_C_2"/>
    <property type="match status" value="1"/>
</dbReference>
<feature type="repeat" description="HEAT" evidence="3">
    <location>
        <begin position="1623"/>
        <end position="1661"/>
    </location>
</feature>
<gene>
    <name evidence="5" type="ORF">BpHYR1_008584</name>
</gene>
<dbReference type="InterPro" id="IPR056810">
    <property type="entry name" value="GNC1-like_N"/>
</dbReference>
<name>A0A3M7PM26_BRAPC</name>
<proteinExistence type="inferred from homology"/>
<organism evidence="5 6">
    <name type="scientific">Brachionus plicatilis</name>
    <name type="common">Marine rotifer</name>
    <name type="synonym">Brachionus muelleri</name>
    <dbReference type="NCBI Taxonomy" id="10195"/>
    <lineage>
        <taxon>Eukaryota</taxon>
        <taxon>Metazoa</taxon>
        <taxon>Spiralia</taxon>
        <taxon>Gnathifera</taxon>
        <taxon>Rotifera</taxon>
        <taxon>Eurotatoria</taxon>
        <taxon>Monogononta</taxon>
        <taxon>Pseudotrocha</taxon>
        <taxon>Ploima</taxon>
        <taxon>Brachionidae</taxon>
        <taxon>Brachionus</taxon>
    </lineage>
</organism>
<dbReference type="InterPro" id="IPR034085">
    <property type="entry name" value="TOG"/>
</dbReference>
<dbReference type="GO" id="GO:0006417">
    <property type="term" value="P:regulation of translation"/>
    <property type="evidence" value="ECO:0007669"/>
    <property type="project" value="TreeGrafter"/>
</dbReference>
<comment type="similarity">
    <text evidence="1">Belongs to the GCN1 family.</text>
</comment>
<dbReference type="InterPro" id="IPR021133">
    <property type="entry name" value="HEAT_type_2"/>
</dbReference>
<reference evidence="5 6" key="1">
    <citation type="journal article" date="2018" name="Sci. Rep.">
        <title>Genomic signatures of local adaptation to the degree of environmental predictability in rotifers.</title>
        <authorList>
            <person name="Franch-Gras L."/>
            <person name="Hahn C."/>
            <person name="Garcia-Roger E.M."/>
            <person name="Carmona M.J."/>
            <person name="Serra M."/>
            <person name="Gomez A."/>
        </authorList>
    </citation>
    <scope>NUCLEOTIDE SEQUENCE [LARGE SCALE GENOMIC DNA]</scope>
    <source>
        <strain evidence="5">HYR1</strain>
    </source>
</reference>
<sequence>MEIIKEFAYKSTTSSLKERNSLFERVFKVLENRLEQNVPEAAYKVLAKLNYYLFPIYIDKQSKENLIKLNNLLIEIDCQSCAKIILTSLELHSKNLISHPNRSSSMLSLYGQDILNGFIKSALVNNKIDILNTEGEKISKIYSNFTLVAYSHNSGKLFFPSYKKLKYILDKIPSLFQKFVSSLQNDREKPVNNLLFFGYLLKYLSDTKNNSGFEELKKSVTKIYVESLIGSRVKLDTWLVECGNFLLKFVTEEDFKVQLMPELKRSLLRNPEIIMQSLALIFQDLKFDLGDYLAEFLPLLNAQIISKEESLQTESIKVVQALSNHCKNVDSLQTIIKSLFAQLNSAQGKLFTQNQKQSVLTAIGYCSSDTLSQDILPFLLTQFKDYLKVETNEQTIIHAFQNFKNLLKSFKMKNFSPEAMLNLKEFFKIQLNTSNNNIRSSIFQTMASIFWIQQLRPCAVDFKTQCTKSLEKVQSVVMSNSSLSNEAISASLILALDSNSITSTESDILALIDSKRAIFTNEKFVSSLNENGLAVFVLLVERLIEINTMKEIKFDINSWIIPYLFILMNPKYSIRCEAQNSLKRVLSWAPYSLIESLFELTEKTINLFQPDTANAKNWPSKKSLCELLLIISSVENLNKCQVEELSVKFILISSIDFCFTTDKFLYEKCLIQLLKKNPIDQTDFRQLIRSQTEKLIHVTIDSETLDEKQLNSVETLCRLDYKNYLKSAVDMAIDSLSSNLSKLGSIGSLEYQIMRTKAGELFDKSLIENFLKQQREASSQTNIRRENKTYSYKEQLADLELKKELESKKGAKTEEVVSLEKIRAQMSKKQQDLLDAQIERETSIRKEMTKLDNLVRKSCSILIHSIRGNIEEFSFHILKLTRLFSLLVRSPLCLNHIISVFRELELNNQIVFAFIRLSNPAVELDPWWTQEPLDHMVKRILKSMNEEKGFNPTKPALYHPFLKCAYQHRSLEERDYEMILEIIEKFCLTRHSQLDHHLKSHIPDFRFIIDNFPSREFVNVLLNIMIVSSERNLSFNLSTKCGETLRNIIAFTNKLLTNPDIDLMESKSEFVQIYNFELSELIEGLFCELYSVRETCLNCLSILINNRNLFLIEKPNFMINDAVYSHLRHRLAVSCHDDSESNRMVASKIWKEGSFESDEQLCHELINDLVYPAENVRYGAATALAHLVSEKHGSLVPSVVQSLIELYKQHIVLKEPEKDQFGRIDPHQIAIDDFDKRTGIAHGFTKLSKSVPTNNQTLVIKVFQFLIYEGMNDRNVVVRNKMLAASIEWVNDHGKSNIASLLPLFEKFLEEAPKDACHDAVRQSVIISMGTLAKHLDKDDSKVAPIIGKLVKALQTPSQQVQEAVANCLPPLIASIKSQVPNYIDQLLNELLNGKTYGERRGAAYGLAGMLKGSGMLSLKQLNVLQRLNEAINNKQEAKHREGALIGYEMLCSLFGKFFEPYSVEVLPNLLLCFGDADESVRQAADDCAKAIMKNLTATGVKMILPKLLERLGDDESWRTKCGSVELLGSMAHCAPKQLSTCLPNIVPKLIEILSDSHVKVQMAGAQALRHIGSVIKNPEILSITNILLEALQDPAVKTSKALQVLLETKFVHFIDAPSLALIIPVVKRAFQDRSTEIRKMAAQIMGNMYSLTDQKDLVPYLSSILPGLKLSLLDPVPEVRAVSAKALGAMIKVIGENGLAEIIAWLMEKLVSEVSSVDRSGAAQGLSEVFGALGVEKLEKSMPEIIERAIQTDLSPFIRDGYLMMFIYLPLTFGDAFIPYIGLIIQPILKALADDSEFLRDTSIKAGQRIVNMYADCAISLFLPELEKGLFDLNWRIRFSSVQLLGDLLYKISGVVGKMTTESAHEDDNFGTEKGSIAIINSLGKERRNRIYSGLYMGRSDTSLQVRQAALHIWKVIVSNTPKTLKEILSTLFHILLSCLSSPNNDKRQIAATTLVDIVKKLGERILPDILPILEKGLNTESSAQRQGVCIALSEIMANISRDNVLIFSDNLIPTVRQALMDRSAQVRSNAAKTFDSLHSMIGVKALEEVCLSLYDEMKSSDKERSERALDALKQIMLVKSRAILPFLIPHLTTPPININALCKLCCATNTEVLGKHLSKVLVSLLQALSALSSNATLNTEQSTDSESPKWIHECEQLLLSIEDPDGVKTLVNELIHNATHTEKSVLIKSAALDMLGWFCSKTSADYSDYYDELLKSLLGLFAEADKIILEKAWLCVNHIIQRLSGTGLTLRLPIVRQSLRSFTKLHSQNLNLIYNLSHQSLEFMHLPGFCLAKKGISCILPIFKEGLLNGSPDIKEQSAQILCECIKLSDGESLKSSVMAITGPLIRILGERYNWSVKSAILDAIYLLLLKVRLTLKPFLPQLQPTFIKNLSDNNRNVRLKSGYALAKLLEMNPKMDAIINDILTMCKNALDLQIKETYLNTIRLCMISVGSKLNIETNKQVFSVLKEKEYFYSAEQSIRSVSSGILGSLLGLMDVKDFELIFLDLIDYEKYAAKQSVFLQSHCMLAASALQVSASKCLRFEQKLLAFLRLCSQSENAAVCMSSIRACCFLLSHNIGNELKSDINLVTTLARCINQNSNDIKLLLVQVVIYLSTVNEKVFDNELIRTFVPMLVNGTREKASNIRLASEIALIKMLKLKTDQSLYNETLKSLGTMKDSFEDCVRSIGKESYNAQLTINIDEFNIDETYIKLD</sequence>
<dbReference type="OrthoDB" id="5148094at2759"/>
<dbReference type="Gene3D" id="1.25.10.10">
    <property type="entry name" value="Leucine-rich Repeat Variant"/>
    <property type="match status" value="5"/>
</dbReference>
<dbReference type="InterPro" id="IPR011989">
    <property type="entry name" value="ARM-like"/>
</dbReference>
<dbReference type="InterPro" id="IPR016024">
    <property type="entry name" value="ARM-type_fold"/>
</dbReference>
<dbReference type="Pfam" id="PF23271">
    <property type="entry name" value="HEAT_GCN1"/>
    <property type="match status" value="1"/>
</dbReference>
<keyword evidence="2" id="KW-0677">Repeat</keyword>
<feature type="repeat" description="HEAT" evidence="3">
    <location>
        <begin position="1665"/>
        <end position="1702"/>
    </location>
</feature>
<dbReference type="FunFam" id="1.25.10.10:FF:000090">
    <property type="entry name" value="eIF-2-alpha kinase activator GCN1"/>
    <property type="match status" value="1"/>
</dbReference>
<feature type="domain" description="TOG" evidence="4">
    <location>
        <begin position="1848"/>
        <end position="2076"/>
    </location>
</feature>
<dbReference type="GO" id="GO:0019887">
    <property type="term" value="F:protein kinase regulator activity"/>
    <property type="evidence" value="ECO:0007669"/>
    <property type="project" value="TreeGrafter"/>
</dbReference>
<dbReference type="STRING" id="10195.A0A3M7PM26"/>
<dbReference type="SUPFAM" id="SSF48371">
    <property type="entry name" value="ARM repeat"/>
    <property type="match status" value="3"/>
</dbReference>
<evidence type="ECO:0000259" key="4">
    <source>
        <dbReference type="SMART" id="SM01349"/>
    </source>
</evidence>
<evidence type="ECO:0000256" key="3">
    <source>
        <dbReference type="PROSITE-ProRule" id="PRU00103"/>
    </source>
</evidence>
<dbReference type="InterPro" id="IPR057546">
    <property type="entry name" value="HEAT_GCN1"/>
</dbReference>
<dbReference type="GO" id="GO:0005829">
    <property type="term" value="C:cytosol"/>
    <property type="evidence" value="ECO:0007669"/>
    <property type="project" value="TreeGrafter"/>
</dbReference>
<dbReference type="Pfam" id="PF24987">
    <property type="entry name" value="HEAT_EF3_N"/>
    <property type="match status" value="2"/>
</dbReference>
<dbReference type="FunFam" id="1.25.10.10:FF:000096">
    <property type="entry name" value="eIF-2-alpha kinase activator gcn1"/>
    <property type="match status" value="1"/>
</dbReference>
<comment type="caution">
    <text evidence="5">The sequence shown here is derived from an EMBL/GenBank/DDBJ whole genome shotgun (WGS) entry which is preliminary data.</text>
</comment>
<dbReference type="SMART" id="SM01349">
    <property type="entry name" value="TOG"/>
    <property type="match status" value="2"/>
</dbReference>
<dbReference type="PROSITE" id="PS50077">
    <property type="entry name" value="HEAT_REPEAT"/>
    <property type="match status" value="4"/>
</dbReference>
<feature type="domain" description="TOG" evidence="4">
    <location>
        <begin position="1368"/>
        <end position="1605"/>
    </location>
</feature>
<evidence type="ECO:0000313" key="5">
    <source>
        <dbReference type="EMBL" id="RNA00153.1"/>
    </source>
</evidence>
<dbReference type="PANTHER" id="PTHR23346">
    <property type="entry name" value="TRANSLATIONAL ACTIVATOR GCN1-RELATED"/>
    <property type="match status" value="1"/>
</dbReference>
<evidence type="ECO:0000256" key="2">
    <source>
        <dbReference type="ARBA" id="ARBA00022737"/>
    </source>
</evidence>